<accession>A0A645EFN4</accession>
<reference evidence="1" key="1">
    <citation type="submission" date="2019-08" db="EMBL/GenBank/DDBJ databases">
        <authorList>
            <person name="Kucharzyk K."/>
            <person name="Murdoch R.W."/>
            <person name="Higgins S."/>
            <person name="Loffler F."/>
        </authorList>
    </citation>
    <scope>NUCLEOTIDE SEQUENCE</scope>
</reference>
<protein>
    <submittedName>
        <fullName evidence="1">Uncharacterized protein</fullName>
    </submittedName>
</protein>
<comment type="caution">
    <text evidence="1">The sequence shown here is derived from an EMBL/GenBank/DDBJ whole genome shotgun (WGS) entry which is preliminary data.</text>
</comment>
<evidence type="ECO:0000313" key="1">
    <source>
        <dbReference type="EMBL" id="MPN00160.1"/>
    </source>
</evidence>
<dbReference type="AlphaFoldDB" id="A0A645EFN4"/>
<dbReference type="EMBL" id="VSSQ01046199">
    <property type="protein sequence ID" value="MPN00160.1"/>
    <property type="molecule type" value="Genomic_DNA"/>
</dbReference>
<name>A0A645EFN4_9ZZZZ</name>
<gene>
    <name evidence="1" type="ORF">SDC9_147354</name>
</gene>
<proteinExistence type="predicted"/>
<sequence>MVAVQMGEQDGCEAQAGKAAEEVAEGPAAQIQRQRDIAAFEQIAGAGAPRGGEGAVAAQYGEFHGLHILIIIDYDSNSVRVQN</sequence>
<organism evidence="1">
    <name type="scientific">bioreactor metagenome</name>
    <dbReference type="NCBI Taxonomy" id="1076179"/>
    <lineage>
        <taxon>unclassified sequences</taxon>
        <taxon>metagenomes</taxon>
        <taxon>ecological metagenomes</taxon>
    </lineage>
</organism>